<reference evidence="2" key="1">
    <citation type="submission" date="2022-11" db="UniProtKB">
        <authorList>
            <consortium name="WormBaseParasite"/>
        </authorList>
    </citation>
    <scope>IDENTIFICATION</scope>
</reference>
<accession>A0A915J9Y9</accession>
<evidence type="ECO:0000313" key="2">
    <source>
        <dbReference type="WBParaSite" id="nRc.2.0.1.t22501-RA"/>
    </source>
</evidence>
<sequence>MYNVKSMGSDENAPLHALCIVTSEHSIIYRIYVNFCVTTPMDKNRECYIAQIRQKRKLSLMTEKYWHAMLRMETLKERLSNILVDHSSVQPVIRKSLSIRSSDVILSSKTSHWHYCPCRVFIAGYMQN</sequence>
<keyword evidence="1" id="KW-1185">Reference proteome</keyword>
<dbReference type="WBParaSite" id="nRc.2.0.1.t22501-RA">
    <property type="protein sequence ID" value="nRc.2.0.1.t22501-RA"/>
    <property type="gene ID" value="nRc.2.0.1.g22501"/>
</dbReference>
<protein>
    <submittedName>
        <fullName evidence="2">Uncharacterized protein</fullName>
    </submittedName>
</protein>
<organism evidence="1 2">
    <name type="scientific">Romanomermis culicivorax</name>
    <name type="common">Nematode worm</name>
    <dbReference type="NCBI Taxonomy" id="13658"/>
    <lineage>
        <taxon>Eukaryota</taxon>
        <taxon>Metazoa</taxon>
        <taxon>Ecdysozoa</taxon>
        <taxon>Nematoda</taxon>
        <taxon>Enoplea</taxon>
        <taxon>Dorylaimia</taxon>
        <taxon>Mermithida</taxon>
        <taxon>Mermithoidea</taxon>
        <taxon>Mermithidae</taxon>
        <taxon>Romanomermis</taxon>
    </lineage>
</organism>
<dbReference type="AlphaFoldDB" id="A0A915J9Y9"/>
<evidence type="ECO:0000313" key="1">
    <source>
        <dbReference type="Proteomes" id="UP000887565"/>
    </source>
</evidence>
<proteinExistence type="predicted"/>
<name>A0A915J9Y9_ROMCU</name>
<dbReference type="Proteomes" id="UP000887565">
    <property type="component" value="Unplaced"/>
</dbReference>